<dbReference type="EMBL" id="HG996466">
    <property type="protein sequence ID" value="CAG1860339.1"/>
    <property type="molecule type" value="Genomic_DNA"/>
</dbReference>
<evidence type="ECO:0000313" key="1">
    <source>
        <dbReference type="EMBL" id="CAG1860339.1"/>
    </source>
</evidence>
<gene>
    <name evidence="1" type="ORF">GSMUA_96430.1</name>
</gene>
<dbReference type="PANTHER" id="PTHR37176:SF1">
    <property type="entry name" value="PROTEIN DOUBLE-STRAND BREAK FORMATION"/>
    <property type="match status" value="1"/>
</dbReference>
<reference evidence="1" key="1">
    <citation type="submission" date="2021-03" db="EMBL/GenBank/DDBJ databases">
        <authorList>
            <consortium name="Genoscope - CEA"/>
            <person name="William W."/>
        </authorList>
    </citation>
    <scope>NUCLEOTIDE SEQUENCE</scope>
    <source>
        <strain evidence="1">Doubled-haploid Pahang</strain>
    </source>
</reference>
<organism evidence="1">
    <name type="scientific">Musa acuminata subsp. malaccensis</name>
    <name type="common">Wild banana</name>
    <name type="synonym">Musa malaccensis</name>
    <dbReference type="NCBI Taxonomy" id="214687"/>
    <lineage>
        <taxon>Eukaryota</taxon>
        <taxon>Viridiplantae</taxon>
        <taxon>Streptophyta</taxon>
        <taxon>Embryophyta</taxon>
        <taxon>Tracheophyta</taxon>
        <taxon>Spermatophyta</taxon>
        <taxon>Magnoliopsida</taxon>
        <taxon>Liliopsida</taxon>
        <taxon>Zingiberales</taxon>
        <taxon>Musaceae</taxon>
        <taxon>Musa</taxon>
    </lineage>
</organism>
<accession>A0A8D7FP30</accession>
<proteinExistence type="predicted"/>
<sequence length="321" mass="35989">MSDSISESVALVRSQLEKRRLDGRTLQILESVLVARDVQSLLETRSALRQLFRSEALSVMGGISGMTVDRKLSTVQFFVWAFALVGDVESCLLLKYEALVLRESKHLKIHGLEVSYEEWLTFAKDSLDNGFYPVAIQGFERALHCFQTEKIEDPEFMSSEDAHIIKYIKKLKDVATSLIASCSVQTQSAEYLKRKGTQENICISCPSRTNHVASSMFRCGIKKRNMQKLQRSQGLPKEIVLTVGWHVSSLSLLYVDFIAVEIGTVQQSVSLLEDSQRDQVAMFSGFRRGSGHLLIVLLCLSLFPREMATAASKMDGLVILL</sequence>
<dbReference type="PANTHER" id="PTHR37176">
    <property type="entry name" value="F10K1.23"/>
    <property type="match status" value="1"/>
</dbReference>
<dbReference type="GO" id="GO:0042138">
    <property type="term" value="P:meiotic DNA double-strand break formation"/>
    <property type="evidence" value="ECO:0007669"/>
    <property type="project" value="InterPro"/>
</dbReference>
<dbReference type="InterPro" id="IPR044969">
    <property type="entry name" value="DFO"/>
</dbReference>
<dbReference type="AlphaFoldDB" id="A0A8D7FP30"/>
<name>A0A8D7FP30_MUSAM</name>
<protein>
    <submittedName>
        <fullName evidence="1">(wild Malaysian banana) hypothetical protein</fullName>
    </submittedName>
</protein>